<reference evidence="2" key="1">
    <citation type="submission" date="2019-01" db="EMBL/GenBank/DDBJ databases">
        <title>Draft genome sequences of three monokaryotic isolates of the white-rot basidiomycete fungus Dichomitus squalens.</title>
        <authorList>
            <consortium name="DOE Joint Genome Institute"/>
            <person name="Lopez S.C."/>
            <person name="Andreopoulos B."/>
            <person name="Pangilinan J."/>
            <person name="Lipzen A."/>
            <person name="Riley R."/>
            <person name="Ahrendt S."/>
            <person name="Ng V."/>
            <person name="Barry K."/>
            <person name="Daum C."/>
            <person name="Grigoriev I.V."/>
            <person name="Hilden K.S."/>
            <person name="Makela M.R."/>
            <person name="de Vries R.P."/>
        </authorList>
    </citation>
    <scope>NUCLEOTIDE SEQUENCE [LARGE SCALE GENOMIC DNA]</scope>
    <source>
        <strain evidence="2">OM18370.1</strain>
    </source>
</reference>
<name>A0A4Q9MNM0_9APHY</name>
<sequence length="433" mass="48319">MAQEHREDAATSYGGLKVPIAFAKYDETAEAETVVHLEEWKRKAYEVLSRLREDLRARGPVDADAQAEIVYYLSPFAGDGPWVLERSRNVALDILNAYVISSTDLQEQVLRGFIKPIFQPNPHPSVNIETGRKLPRPAGGPLGHLDYMEGQEWKNHLEVSHVISWCLSHTDTRSVEKLWHLFVPPIMTMLDDYDAKYKLRGVQLVSQLLEVSPPDLLRRTGIDTLILSSLKTCLTFLQHRETPDLIRATVPTSVRLTELTTADGSETRFDQLCALLGDCILGNIWLYASRELDALQASVDAIPILVRTLGVGTSRYLKGLIPQLLFPLIPGPDNGASVEYKLSSLQALLAVMEVSAPRIPKWRGTILEAILKCWVDIPSNATAEETIQLKDRCRAVCAVLWTVCQSVAEAVHGDYERILSLNPNIFGPLLQLP</sequence>
<evidence type="ECO:0008006" key="3">
    <source>
        <dbReference type="Google" id="ProtNLM"/>
    </source>
</evidence>
<comment type="similarity">
    <text evidence="1">Belongs to the TTI2 family.</text>
</comment>
<dbReference type="InterPro" id="IPR018870">
    <property type="entry name" value="Tti2"/>
</dbReference>
<dbReference type="GO" id="GO:0005634">
    <property type="term" value="C:nucleus"/>
    <property type="evidence" value="ECO:0007669"/>
    <property type="project" value="TreeGrafter"/>
</dbReference>
<dbReference type="SUPFAM" id="SSF48371">
    <property type="entry name" value="ARM repeat"/>
    <property type="match status" value="1"/>
</dbReference>
<dbReference type="Proteomes" id="UP000292957">
    <property type="component" value="Unassembled WGS sequence"/>
</dbReference>
<evidence type="ECO:0000256" key="1">
    <source>
        <dbReference type="ARBA" id="ARBA00034736"/>
    </source>
</evidence>
<organism evidence="2">
    <name type="scientific">Dichomitus squalens</name>
    <dbReference type="NCBI Taxonomy" id="114155"/>
    <lineage>
        <taxon>Eukaryota</taxon>
        <taxon>Fungi</taxon>
        <taxon>Dikarya</taxon>
        <taxon>Basidiomycota</taxon>
        <taxon>Agaricomycotina</taxon>
        <taxon>Agaricomycetes</taxon>
        <taxon>Polyporales</taxon>
        <taxon>Polyporaceae</taxon>
        <taxon>Dichomitus</taxon>
    </lineage>
</organism>
<gene>
    <name evidence="2" type="ORF">BD311DRAFT_842900</name>
</gene>
<dbReference type="GO" id="GO:0110078">
    <property type="term" value="C:TTT Hsp90 cochaperone complex"/>
    <property type="evidence" value="ECO:0007669"/>
    <property type="project" value="InterPro"/>
</dbReference>
<dbReference type="PANTHER" id="PTHR32226">
    <property type="entry name" value="TELO2-INTERACTING PROTEIN 2"/>
    <property type="match status" value="1"/>
</dbReference>
<dbReference type="EMBL" id="ML143429">
    <property type="protein sequence ID" value="TBU27666.1"/>
    <property type="molecule type" value="Genomic_DNA"/>
</dbReference>
<dbReference type="Pfam" id="PF10521">
    <property type="entry name" value="Tti2"/>
    <property type="match status" value="1"/>
</dbReference>
<dbReference type="AlphaFoldDB" id="A0A4Q9MNM0"/>
<dbReference type="GO" id="GO:0005829">
    <property type="term" value="C:cytosol"/>
    <property type="evidence" value="ECO:0007669"/>
    <property type="project" value="TreeGrafter"/>
</dbReference>
<dbReference type="InterPro" id="IPR016024">
    <property type="entry name" value="ARM-type_fold"/>
</dbReference>
<proteinExistence type="inferred from homology"/>
<protein>
    <recommendedName>
        <fullName evidence="3">Armadillo-type protein</fullName>
    </recommendedName>
</protein>
<dbReference type="OrthoDB" id="6417021at2759"/>
<dbReference type="PANTHER" id="PTHR32226:SF2">
    <property type="entry name" value="TELO2-INTERACTING PROTEIN 2"/>
    <property type="match status" value="1"/>
</dbReference>
<accession>A0A4Q9MNM0</accession>
<evidence type="ECO:0000313" key="2">
    <source>
        <dbReference type="EMBL" id="TBU27666.1"/>
    </source>
</evidence>